<gene>
    <name evidence="1" type="ORF">MKW98_022646</name>
</gene>
<keyword evidence="2" id="KW-1185">Reference proteome</keyword>
<evidence type="ECO:0000313" key="1">
    <source>
        <dbReference type="EMBL" id="KAI3935638.1"/>
    </source>
</evidence>
<evidence type="ECO:0000313" key="2">
    <source>
        <dbReference type="Proteomes" id="UP001202328"/>
    </source>
</evidence>
<sequence length="52" mass="5932">MSIHLLTMMIWESFGVVKENQMLHKGPRKNEEESATPSDMNIFPGGVLWAKD</sequence>
<dbReference type="Proteomes" id="UP001202328">
    <property type="component" value="Unassembled WGS sequence"/>
</dbReference>
<organism evidence="1 2">
    <name type="scientific">Papaver atlanticum</name>
    <dbReference type="NCBI Taxonomy" id="357466"/>
    <lineage>
        <taxon>Eukaryota</taxon>
        <taxon>Viridiplantae</taxon>
        <taxon>Streptophyta</taxon>
        <taxon>Embryophyta</taxon>
        <taxon>Tracheophyta</taxon>
        <taxon>Spermatophyta</taxon>
        <taxon>Magnoliopsida</taxon>
        <taxon>Ranunculales</taxon>
        <taxon>Papaveraceae</taxon>
        <taxon>Papaveroideae</taxon>
        <taxon>Papaver</taxon>
    </lineage>
</organism>
<dbReference type="AlphaFoldDB" id="A0AAD4XQV5"/>
<dbReference type="EMBL" id="JAJJMB010006234">
    <property type="protein sequence ID" value="KAI3935638.1"/>
    <property type="molecule type" value="Genomic_DNA"/>
</dbReference>
<proteinExistence type="predicted"/>
<protein>
    <submittedName>
        <fullName evidence="1">Uncharacterized protein</fullName>
    </submittedName>
</protein>
<reference evidence="1" key="1">
    <citation type="submission" date="2022-04" db="EMBL/GenBank/DDBJ databases">
        <title>A functionally conserved STORR gene fusion in Papaver species that diverged 16.8 million years ago.</title>
        <authorList>
            <person name="Catania T."/>
        </authorList>
    </citation>
    <scope>NUCLEOTIDE SEQUENCE</scope>
    <source>
        <strain evidence="1">S-188037</strain>
    </source>
</reference>
<comment type="caution">
    <text evidence="1">The sequence shown here is derived from an EMBL/GenBank/DDBJ whole genome shotgun (WGS) entry which is preliminary data.</text>
</comment>
<accession>A0AAD4XQV5</accession>
<name>A0AAD4XQV5_9MAGN</name>